<dbReference type="RefSeq" id="WP_340272542.1">
    <property type="nucleotide sequence ID" value="NZ_JBAKIA010000001.1"/>
</dbReference>
<comment type="similarity">
    <text evidence="6">Belongs to the tRNA(Ile)-lysidine synthase family.</text>
</comment>
<evidence type="ECO:0000313" key="9">
    <source>
        <dbReference type="Proteomes" id="UP001385499"/>
    </source>
</evidence>
<dbReference type="Gene3D" id="3.40.50.620">
    <property type="entry name" value="HUPs"/>
    <property type="match status" value="1"/>
</dbReference>
<keyword evidence="2 6" id="KW-0819">tRNA processing</keyword>
<protein>
    <recommendedName>
        <fullName evidence="6">tRNA(Ile)-lysidine synthase</fullName>
        <ecNumber evidence="6">6.3.4.19</ecNumber>
    </recommendedName>
    <alternativeName>
        <fullName evidence="6">tRNA(Ile)-2-lysyl-cytidine synthase</fullName>
    </alternativeName>
    <alternativeName>
        <fullName evidence="6">tRNA(Ile)-lysidine synthetase</fullName>
    </alternativeName>
</protein>
<evidence type="ECO:0000256" key="3">
    <source>
        <dbReference type="ARBA" id="ARBA00022741"/>
    </source>
</evidence>
<keyword evidence="1 6" id="KW-0436">Ligase</keyword>
<evidence type="ECO:0000256" key="6">
    <source>
        <dbReference type="HAMAP-Rule" id="MF_01161"/>
    </source>
</evidence>
<dbReference type="PANTHER" id="PTHR43033">
    <property type="entry name" value="TRNA(ILE)-LYSIDINE SYNTHASE-RELATED"/>
    <property type="match status" value="1"/>
</dbReference>
<dbReference type="CDD" id="cd01992">
    <property type="entry name" value="TilS_N"/>
    <property type="match status" value="1"/>
</dbReference>
<accession>A0ABU8TFW7</accession>
<comment type="subcellular location">
    <subcellularLocation>
        <location evidence="6">Cytoplasm</location>
    </subcellularLocation>
</comment>
<dbReference type="SUPFAM" id="SSF52402">
    <property type="entry name" value="Adenine nucleotide alpha hydrolases-like"/>
    <property type="match status" value="1"/>
</dbReference>
<evidence type="ECO:0000259" key="7">
    <source>
        <dbReference type="Pfam" id="PF01171"/>
    </source>
</evidence>
<dbReference type="PANTHER" id="PTHR43033:SF1">
    <property type="entry name" value="TRNA(ILE)-LYSIDINE SYNTHASE-RELATED"/>
    <property type="match status" value="1"/>
</dbReference>
<evidence type="ECO:0000256" key="5">
    <source>
        <dbReference type="ARBA" id="ARBA00048539"/>
    </source>
</evidence>
<dbReference type="EC" id="6.3.4.19" evidence="6"/>
<dbReference type="Pfam" id="PF01171">
    <property type="entry name" value="ATP_bind_3"/>
    <property type="match status" value="1"/>
</dbReference>
<reference evidence="8 9" key="1">
    <citation type="submission" date="2024-02" db="EMBL/GenBank/DDBJ databases">
        <title>Roseibium algae sp. nov., isolated from marine alga (Grateloupia sp.), showing potential in myo-inositol conversion.</title>
        <authorList>
            <person name="Wang Y."/>
        </authorList>
    </citation>
    <scope>NUCLEOTIDE SEQUENCE [LARGE SCALE GENOMIC DNA]</scope>
    <source>
        <strain evidence="8 9">H3510</strain>
    </source>
</reference>
<keyword evidence="4 6" id="KW-0067">ATP-binding</keyword>
<proteinExistence type="inferred from homology"/>
<keyword evidence="9" id="KW-1185">Reference proteome</keyword>
<organism evidence="8 9">
    <name type="scientific">Roseibium algae</name>
    <dbReference type="NCBI Taxonomy" id="3123038"/>
    <lineage>
        <taxon>Bacteria</taxon>
        <taxon>Pseudomonadati</taxon>
        <taxon>Pseudomonadota</taxon>
        <taxon>Alphaproteobacteria</taxon>
        <taxon>Hyphomicrobiales</taxon>
        <taxon>Stappiaceae</taxon>
        <taxon>Roseibium</taxon>
    </lineage>
</organism>
<feature type="domain" description="tRNA(Ile)-lysidine/2-thiocytidine synthase N-terminal" evidence="7">
    <location>
        <begin position="36"/>
        <end position="218"/>
    </location>
</feature>
<keyword evidence="6" id="KW-0963">Cytoplasm</keyword>
<comment type="function">
    <text evidence="6">Ligates lysine onto the cytidine present at position 34 of the AUA codon-specific tRNA(Ile) that contains the anticodon CAU, in an ATP-dependent manner. Cytidine is converted to lysidine, thus changing the amino acid specificity of the tRNA from methionine to isoleucine.</text>
</comment>
<feature type="binding site" evidence="6">
    <location>
        <begin position="41"/>
        <end position="46"/>
    </location>
    <ligand>
        <name>ATP</name>
        <dbReference type="ChEBI" id="CHEBI:30616"/>
    </ligand>
</feature>
<dbReference type="InterPro" id="IPR014729">
    <property type="entry name" value="Rossmann-like_a/b/a_fold"/>
</dbReference>
<evidence type="ECO:0000313" key="8">
    <source>
        <dbReference type="EMBL" id="MEJ8473035.1"/>
    </source>
</evidence>
<evidence type="ECO:0000256" key="4">
    <source>
        <dbReference type="ARBA" id="ARBA00022840"/>
    </source>
</evidence>
<evidence type="ECO:0000256" key="2">
    <source>
        <dbReference type="ARBA" id="ARBA00022694"/>
    </source>
</evidence>
<keyword evidence="3 6" id="KW-0547">Nucleotide-binding</keyword>
<evidence type="ECO:0000256" key="1">
    <source>
        <dbReference type="ARBA" id="ARBA00022598"/>
    </source>
</evidence>
<dbReference type="EMBL" id="JBAKIA010000001">
    <property type="protein sequence ID" value="MEJ8473035.1"/>
    <property type="molecule type" value="Genomic_DNA"/>
</dbReference>
<name>A0ABU8TFW7_9HYPH</name>
<dbReference type="Proteomes" id="UP001385499">
    <property type="component" value="Unassembled WGS sequence"/>
</dbReference>
<comment type="caution">
    <text evidence="8">The sequence shown here is derived from an EMBL/GenBank/DDBJ whole genome shotgun (WGS) entry which is preliminary data.</text>
</comment>
<comment type="domain">
    <text evidence="6">The N-terminal region contains the highly conserved SGGXDS motif, predicted to be a P-loop motif involved in ATP binding.</text>
</comment>
<dbReference type="InterPro" id="IPR012094">
    <property type="entry name" value="tRNA_Ile_lys_synt"/>
</dbReference>
<dbReference type="HAMAP" id="MF_01161">
    <property type="entry name" value="tRNA_Ile_lys_synt"/>
    <property type="match status" value="1"/>
</dbReference>
<sequence length="445" mass="48706">MNAAVPNVPDQTVSGVPLGTAEVDVLFKDLFQFSCLALGVSGGADSVALLRSMHAWQVRSGWSGKLVVLTVDHCLRTGSADDAEFVHELCASLHLRHKILVWEGDKPSANLQGEARNARYALMAEAMHNEQADALVLAHHQGDQVETFLDRLTRGSGVYGLGGMADDEPAGPEGLRIIRPFLDVPKDRLVSHLKDLGQTWCEDPSNQNEGFKRVRLRNLVASLADEGLQLDRLLETTRRLRRTADAIDIWVERVFADDVEVHPAGPCRLGHAAYVNLPEEIRLRLLSRLIRSVSGQTYSSRLVKLEKLDQALCADQATKNTLGGVIVMGEAGKLYFWKELGREALRVMDLEPGCSCIWDKRFHVSVMVGSDTGDSLYLGRLADAPFDNGTCIVPSGWPKQVFSSAPAVWDDQQLLFAPGLFGSDTAAELGIKLVTMVNSRSSSVL</sequence>
<dbReference type="InterPro" id="IPR012795">
    <property type="entry name" value="tRNA_Ile_lys_synt_N"/>
</dbReference>
<comment type="catalytic activity">
    <reaction evidence="5 6">
        <text>cytidine(34) in tRNA(Ile2) + L-lysine + ATP = lysidine(34) in tRNA(Ile2) + AMP + diphosphate + H(+)</text>
        <dbReference type="Rhea" id="RHEA:43744"/>
        <dbReference type="Rhea" id="RHEA-COMP:10625"/>
        <dbReference type="Rhea" id="RHEA-COMP:10670"/>
        <dbReference type="ChEBI" id="CHEBI:15378"/>
        <dbReference type="ChEBI" id="CHEBI:30616"/>
        <dbReference type="ChEBI" id="CHEBI:32551"/>
        <dbReference type="ChEBI" id="CHEBI:33019"/>
        <dbReference type="ChEBI" id="CHEBI:82748"/>
        <dbReference type="ChEBI" id="CHEBI:83665"/>
        <dbReference type="ChEBI" id="CHEBI:456215"/>
        <dbReference type="EC" id="6.3.4.19"/>
    </reaction>
</comment>
<gene>
    <name evidence="6 8" type="primary">tilS</name>
    <name evidence="8" type="ORF">V6575_02960</name>
</gene>
<dbReference type="GO" id="GO:0032267">
    <property type="term" value="F:tRNA(Ile)-lysidine synthase activity"/>
    <property type="evidence" value="ECO:0007669"/>
    <property type="project" value="UniProtKB-EC"/>
</dbReference>
<dbReference type="NCBIfam" id="TIGR02432">
    <property type="entry name" value="lysidine_TilS_N"/>
    <property type="match status" value="1"/>
</dbReference>
<dbReference type="InterPro" id="IPR011063">
    <property type="entry name" value="TilS/TtcA_N"/>
</dbReference>